<evidence type="ECO:0000256" key="13">
    <source>
        <dbReference type="ARBA" id="ARBA00022833"/>
    </source>
</evidence>
<dbReference type="PANTHER" id="PTHR12053">
    <property type="entry name" value="PROTEASE FAMILY M28 PLASMA GLUTAMATE CARBOXYPEPTIDASE-RELATED"/>
    <property type="match status" value="1"/>
</dbReference>
<evidence type="ECO:0000259" key="21">
    <source>
        <dbReference type="Pfam" id="PF02225"/>
    </source>
</evidence>
<keyword evidence="13" id="KW-0862">Zinc</keyword>
<keyword evidence="12" id="KW-0256">Endoplasmic reticulum</keyword>
<dbReference type="GO" id="GO:0005764">
    <property type="term" value="C:lysosome"/>
    <property type="evidence" value="ECO:0007669"/>
    <property type="project" value="UniProtKB-SubCell"/>
</dbReference>
<dbReference type="AlphaFoldDB" id="M0MTA3"/>
<dbReference type="InterPro" id="IPR003137">
    <property type="entry name" value="PA_domain"/>
</dbReference>
<dbReference type="Gene3D" id="3.40.630.10">
    <property type="entry name" value="Zn peptidases"/>
    <property type="match status" value="1"/>
</dbReference>
<reference evidence="23 24" key="1">
    <citation type="journal article" date="2014" name="PLoS Genet.">
        <title>Phylogenetically driven sequencing of extremely halophilic archaea reveals strategies for static and dynamic osmo-response.</title>
        <authorList>
            <person name="Becker E.A."/>
            <person name="Seitzer P.M."/>
            <person name="Tritt A."/>
            <person name="Larsen D."/>
            <person name="Krusor M."/>
            <person name="Yao A.I."/>
            <person name="Wu D."/>
            <person name="Madern D."/>
            <person name="Eisen J.A."/>
            <person name="Darling A.E."/>
            <person name="Facciotti M.T."/>
        </authorList>
    </citation>
    <scope>NUCLEOTIDE SEQUENCE [LARGE SCALE GENOMIC DNA]</scope>
    <source>
        <strain evidence="23 24">JCM 13552</strain>
    </source>
</reference>
<feature type="domain" description="PA" evidence="21">
    <location>
        <begin position="71"/>
        <end position="164"/>
    </location>
</feature>
<organism evidence="23 24">
    <name type="scientific">Halococcus thailandensis JCM 13552</name>
    <dbReference type="NCBI Taxonomy" id="1227457"/>
    <lineage>
        <taxon>Archaea</taxon>
        <taxon>Methanobacteriati</taxon>
        <taxon>Methanobacteriota</taxon>
        <taxon>Stenosarchaea group</taxon>
        <taxon>Halobacteria</taxon>
        <taxon>Halobacteriales</taxon>
        <taxon>Halococcaceae</taxon>
        <taxon>Halococcus</taxon>
    </lineage>
</organism>
<dbReference type="GO" id="GO:0006508">
    <property type="term" value="P:proteolysis"/>
    <property type="evidence" value="ECO:0007669"/>
    <property type="project" value="UniProtKB-KW"/>
</dbReference>
<dbReference type="OrthoDB" id="18376at2157"/>
<keyword evidence="10" id="KW-0732">Signal</keyword>
<evidence type="ECO:0000259" key="22">
    <source>
        <dbReference type="Pfam" id="PF04389"/>
    </source>
</evidence>
<dbReference type="InterPro" id="IPR007484">
    <property type="entry name" value="Peptidase_M28"/>
</dbReference>
<evidence type="ECO:0000256" key="10">
    <source>
        <dbReference type="ARBA" id="ARBA00022729"/>
    </source>
</evidence>
<dbReference type="InterPro" id="IPR046450">
    <property type="entry name" value="PA_dom_sf"/>
</dbReference>
<dbReference type="eggNOG" id="arCOG02959">
    <property type="taxonomic scope" value="Archaea"/>
</dbReference>
<dbReference type="GO" id="GO:0005576">
    <property type="term" value="C:extracellular region"/>
    <property type="evidence" value="ECO:0007669"/>
    <property type="project" value="UniProtKB-SubCell"/>
</dbReference>
<protein>
    <recommendedName>
        <fullName evidence="5">Carboxypeptidase Q</fullName>
    </recommendedName>
    <alternativeName>
        <fullName evidence="20">Plasma glutamate carboxypeptidase</fullName>
    </alternativeName>
</protein>
<evidence type="ECO:0000256" key="17">
    <source>
        <dbReference type="ARBA" id="ARBA00023180"/>
    </source>
</evidence>
<comment type="subcellular location">
    <subcellularLocation>
        <location evidence="1">Endoplasmic reticulum</location>
    </subcellularLocation>
    <subcellularLocation>
        <location evidence="3">Golgi apparatus</location>
    </subcellularLocation>
    <subcellularLocation>
        <location evidence="2">Lysosome</location>
    </subcellularLocation>
    <subcellularLocation>
        <location evidence="4">Secreted</location>
    </subcellularLocation>
</comment>
<dbReference type="SUPFAM" id="SSF52025">
    <property type="entry name" value="PA domain"/>
    <property type="match status" value="1"/>
</dbReference>
<evidence type="ECO:0000256" key="19">
    <source>
        <dbReference type="ARBA" id="ARBA00025833"/>
    </source>
</evidence>
<dbReference type="Pfam" id="PF02225">
    <property type="entry name" value="PA"/>
    <property type="match status" value="1"/>
</dbReference>
<dbReference type="PANTHER" id="PTHR12053:SF3">
    <property type="entry name" value="CARBOXYPEPTIDASE Q"/>
    <property type="match status" value="1"/>
</dbReference>
<keyword evidence="24" id="KW-1185">Reference proteome</keyword>
<comment type="caution">
    <text evidence="23">The sequence shown here is derived from an EMBL/GenBank/DDBJ whole genome shotgun (WGS) entry which is preliminary data.</text>
</comment>
<keyword evidence="11" id="KW-0378">Hydrolase</keyword>
<evidence type="ECO:0000256" key="20">
    <source>
        <dbReference type="ARBA" id="ARBA00033328"/>
    </source>
</evidence>
<keyword evidence="14" id="KW-0333">Golgi apparatus</keyword>
<dbReference type="CDD" id="cd04819">
    <property type="entry name" value="PA_2"/>
    <property type="match status" value="1"/>
</dbReference>
<keyword evidence="6" id="KW-0964">Secreted</keyword>
<name>M0MTA3_9EURY</name>
<keyword evidence="16" id="KW-0865">Zymogen</keyword>
<comment type="subunit">
    <text evidence="19">Homodimer. The monomeric form is inactive while the homodimer is active.</text>
</comment>
<sequence length="415" mass="45489">MAGQESERQGSKILRDYFENIGLRNVHLDEFGIDGWWRDFSSLETAGSHDRAYSKDYQIIALPGTPAGTAEGRLVDVGYGRPQDFEAADCGGKVVMASSETPDDYGRWIHRMEKYVNAADAGATAFVFQNHIEGCLPPTGEVGYNNRPGPIPAVGVSAELGSRLERHVEHGEFNVTVNVDCENEPTKSHNIAGDVGPDTSEVVLVTAHIDTHDIAEGANDNGAGSVLATEVGRLLKQVEDDLETRVRILVFGSEEIGLKGAYYAMNTLDHDDVKCVVNIDGAGRHRTLSINPNEFDELLTVFEKVTNELSVPLITNNTVSPHGDQWAFVQEGIPGVMISSENPNGNGRGWGHTHADTLDKIDIRDLRGHAITIADAVYALAEPNREVASRVREETRELLDEGYEQELKLGDRWPY</sequence>
<evidence type="ECO:0000256" key="9">
    <source>
        <dbReference type="ARBA" id="ARBA00022723"/>
    </source>
</evidence>
<evidence type="ECO:0000256" key="6">
    <source>
        <dbReference type="ARBA" id="ARBA00022525"/>
    </source>
</evidence>
<evidence type="ECO:0000313" key="24">
    <source>
        <dbReference type="Proteomes" id="UP000011680"/>
    </source>
</evidence>
<evidence type="ECO:0000256" key="11">
    <source>
        <dbReference type="ARBA" id="ARBA00022801"/>
    </source>
</evidence>
<evidence type="ECO:0000256" key="5">
    <source>
        <dbReference type="ARBA" id="ARBA00014116"/>
    </source>
</evidence>
<evidence type="ECO:0000313" key="23">
    <source>
        <dbReference type="EMBL" id="EMA48553.1"/>
    </source>
</evidence>
<evidence type="ECO:0000256" key="12">
    <source>
        <dbReference type="ARBA" id="ARBA00022824"/>
    </source>
</evidence>
<dbReference type="Gene3D" id="3.50.30.30">
    <property type="match status" value="1"/>
</dbReference>
<evidence type="ECO:0000256" key="8">
    <source>
        <dbReference type="ARBA" id="ARBA00022670"/>
    </source>
</evidence>
<dbReference type="EMBL" id="AOMF01000188">
    <property type="protein sequence ID" value="EMA48553.1"/>
    <property type="molecule type" value="Genomic_DNA"/>
</dbReference>
<gene>
    <name evidence="23" type="ORF">C451_20220</name>
</gene>
<keyword evidence="15" id="KW-0482">Metalloprotease</keyword>
<evidence type="ECO:0000256" key="3">
    <source>
        <dbReference type="ARBA" id="ARBA00004555"/>
    </source>
</evidence>
<feature type="domain" description="Peptidase M28" evidence="22">
    <location>
        <begin position="190"/>
        <end position="375"/>
    </location>
</feature>
<dbReference type="Proteomes" id="UP000011680">
    <property type="component" value="Unassembled WGS sequence"/>
</dbReference>
<evidence type="ECO:0000256" key="15">
    <source>
        <dbReference type="ARBA" id="ARBA00023049"/>
    </source>
</evidence>
<evidence type="ECO:0000256" key="2">
    <source>
        <dbReference type="ARBA" id="ARBA00004371"/>
    </source>
</evidence>
<keyword evidence="8" id="KW-0645">Protease</keyword>
<evidence type="ECO:0000256" key="18">
    <source>
        <dbReference type="ARBA" id="ARBA00023228"/>
    </source>
</evidence>
<dbReference type="PATRIC" id="fig|1227457.3.peg.3937"/>
<accession>M0MTA3</accession>
<evidence type="ECO:0000256" key="16">
    <source>
        <dbReference type="ARBA" id="ARBA00023145"/>
    </source>
</evidence>
<evidence type="ECO:0000256" key="14">
    <source>
        <dbReference type="ARBA" id="ARBA00023034"/>
    </source>
</evidence>
<dbReference type="GO" id="GO:0070573">
    <property type="term" value="F:metallodipeptidase activity"/>
    <property type="evidence" value="ECO:0007669"/>
    <property type="project" value="InterPro"/>
</dbReference>
<dbReference type="SUPFAM" id="SSF53187">
    <property type="entry name" value="Zn-dependent exopeptidases"/>
    <property type="match status" value="1"/>
</dbReference>
<proteinExistence type="predicted"/>
<dbReference type="InterPro" id="IPR039866">
    <property type="entry name" value="CPQ"/>
</dbReference>
<keyword evidence="18" id="KW-0458">Lysosome</keyword>
<evidence type="ECO:0000256" key="1">
    <source>
        <dbReference type="ARBA" id="ARBA00004240"/>
    </source>
</evidence>
<keyword evidence="17" id="KW-0325">Glycoprotein</keyword>
<dbReference type="STRING" id="1227457.C451_20220"/>
<dbReference type="GO" id="GO:0046872">
    <property type="term" value="F:metal ion binding"/>
    <property type="evidence" value="ECO:0007669"/>
    <property type="project" value="UniProtKB-KW"/>
</dbReference>
<dbReference type="Pfam" id="PF04389">
    <property type="entry name" value="Peptidase_M28"/>
    <property type="match status" value="1"/>
</dbReference>
<keyword evidence="9" id="KW-0479">Metal-binding</keyword>
<evidence type="ECO:0000256" key="7">
    <source>
        <dbReference type="ARBA" id="ARBA00022645"/>
    </source>
</evidence>
<evidence type="ECO:0000256" key="4">
    <source>
        <dbReference type="ARBA" id="ARBA00004613"/>
    </source>
</evidence>
<dbReference type="GO" id="GO:0004180">
    <property type="term" value="F:carboxypeptidase activity"/>
    <property type="evidence" value="ECO:0007669"/>
    <property type="project" value="UniProtKB-KW"/>
</dbReference>
<keyword evidence="7" id="KW-0121">Carboxypeptidase</keyword>